<dbReference type="Proteomes" id="UP000828390">
    <property type="component" value="Unassembled WGS sequence"/>
</dbReference>
<gene>
    <name evidence="1" type="ORF">DPMN_164060</name>
</gene>
<dbReference type="EMBL" id="JAIWYP010000008">
    <property type="protein sequence ID" value="KAH3785964.1"/>
    <property type="molecule type" value="Genomic_DNA"/>
</dbReference>
<evidence type="ECO:0000313" key="1">
    <source>
        <dbReference type="EMBL" id="KAH3785964.1"/>
    </source>
</evidence>
<reference evidence="1" key="2">
    <citation type="submission" date="2020-11" db="EMBL/GenBank/DDBJ databases">
        <authorList>
            <person name="McCartney M.A."/>
            <person name="Auch B."/>
            <person name="Kono T."/>
            <person name="Mallez S."/>
            <person name="Becker A."/>
            <person name="Gohl D.M."/>
            <person name="Silverstein K.A.T."/>
            <person name="Koren S."/>
            <person name="Bechman K.B."/>
            <person name="Herman A."/>
            <person name="Abrahante J.E."/>
            <person name="Garbe J."/>
        </authorList>
    </citation>
    <scope>NUCLEOTIDE SEQUENCE</scope>
    <source>
        <strain evidence="1">Duluth1</strain>
        <tissue evidence="1">Whole animal</tissue>
    </source>
</reference>
<accession>A0A9D4ES93</accession>
<dbReference type="AlphaFoldDB" id="A0A9D4ES93"/>
<organism evidence="1 2">
    <name type="scientific">Dreissena polymorpha</name>
    <name type="common">Zebra mussel</name>
    <name type="synonym">Mytilus polymorpha</name>
    <dbReference type="NCBI Taxonomy" id="45954"/>
    <lineage>
        <taxon>Eukaryota</taxon>
        <taxon>Metazoa</taxon>
        <taxon>Spiralia</taxon>
        <taxon>Lophotrochozoa</taxon>
        <taxon>Mollusca</taxon>
        <taxon>Bivalvia</taxon>
        <taxon>Autobranchia</taxon>
        <taxon>Heteroconchia</taxon>
        <taxon>Euheterodonta</taxon>
        <taxon>Imparidentia</taxon>
        <taxon>Neoheterodontei</taxon>
        <taxon>Myida</taxon>
        <taxon>Dreissenoidea</taxon>
        <taxon>Dreissenidae</taxon>
        <taxon>Dreissena</taxon>
    </lineage>
</organism>
<evidence type="ECO:0000313" key="2">
    <source>
        <dbReference type="Proteomes" id="UP000828390"/>
    </source>
</evidence>
<sequence length="100" mass="10703">MPVYSVGACEHIPGGPDFSSQGCTLAGFRHLNKYTTTPTIASATKTHTTTPAMIGTMSVLLGEEAPGVGVVVATADVVGSRKAVKQWIKRKYEKKIFMYI</sequence>
<comment type="caution">
    <text evidence="1">The sequence shown here is derived from an EMBL/GenBank/DDBJ whole genome shotgun (WGS) entry which is preliminary data.</text>
</comment>
<keyword evidence="2" id="KW-1185">Reference proteome</keyword>
<protein>
    <submittedName>
        <fullName evidence="1">Uncharacterized protein</fullName>
    </submittedName>
</protein>
<reference evidence="1" key="1">
    <citation type="journal article" date="2019" name="bioRxiv">
        <title>The Genome of the Zebra Mussel, Dreissena polymorpha: A Resource for Invasive Species Research.</title>
        <authorList>
            <person name="McCartney M.A."/>
            <person name="Auch B."/>
            <person name="Kono T."/>
            <person name="Mallez S."/>
            <person name="Zhang Y."/>
            <person name="Obille A."/>
            <person name="Becker A."/>
            <person name="Abrahante J.E."/>
            <person name="Garbe J."/>
            <person name="Badalamenti J.P."/>
            <person name="Herman A."/>
            <person name="Mangelson H."/>
            <person name="Liachko I."/>
            <person name="Sullivan S."/>
            <person name="Sone E.D."/>
            <person name="Koren S."/>
            <person name="Silverstein K.A.T."/>
            <person name="Beckman K.B."/>
            <person name="Gohl D.M."/>
        </authorList>
    </citation>
    <scope>NUCLEOTIDE SEQUENCE</scope>
    <source>
        <strain evidence="1">Duluth1</strain>
        <tissue evidence="1">Whole animal</tissue>
    </source>
</reference>
<name>A0A9D4ES93_DREPO</name>
<proteinExistence type="predicted"/>